<evidence type="ECO:0000313" key="2">
    <source>
        <dbReference type="EMBL" id="WHS17883.1"/>
    </source>
</evidence>
<dbReference type="Proteomes" id="UP001224533">
    <property type="component" value="Chromosome"/>
</dbReference>
<evidence type="ECO:0000313" key="3">
    <source>
        <dbReference type="Proteomes" id="UP001224533"/>
    </source>
</evidence>
<feature type="transmembrane region" description="Helical" evidence="1">
    <location>
        <begin position="21"/>
        <end position="38"/>
    </location>
</feature>
<protein>
    <submittedName>
        <fullName evidence="2">Uncharacterized protein</fullName>
    </submittedName>
</protein>
<feature type="transmembrane region" description="Helical" evidence="1">
    <location>
        <begin position="44"/>
        <end position="64"/>
    </location>
</feature>
<proteinExistence type="predicted"/>
<name>A0ABD7YVE5_9LACO</name>
<sequence>MTYMNNQEKIEILKKDIKYRRVTIIIQMIFGLICIRMLQHGYDTMIAVIAAFEITLCLSDFNRIRRNSKELKKLQ</sequence>
<evidence type="ECO:0000256" key="1">
    <source>
        <dbReference type="SAM" id="Phobius"/>
    </source>
</evidence>
<accession>A0ABD7YVE5</accession>
<dbReference type="EMBL" id="CP114509">
    <property type="protein sequence ID" value="WHS17883.1"/>
    <property type="molecule type" value="Genomic_DNA"/>
</dbReference>
<organism evidence="2 3">
    <name type="scientific">Ligilactobacillus salivarius</name>
    <dbReference type="NCBI Taxonomy" id="1624"/>
    <lineage>
        <taxon>Bacteria</taxon>
        <taxon>Bacillati</taxon>
        <taxon>Bacillota</taxon>
        <taxon>Bacilli</taxon>
        <taxon>Lactobacillales</taxon>
        <taxon>Lactobacillaceae</taxon>
        <taxon>Ligilactobacillus</taxon>
    </lineage>
</organism>
<keyword evidence="1" id="KW-0472">Membrane</keyword>
<reference evidence="2 3" key="1">
    <citation type="submission" date="2022-12" db="EMBL/GenBank/DDBJ databases">
        <title>Assessment of beneficial effects and identification of host adaptation-associated genes of Ligilactobacillus salivarius isolated from Meles meles.</title>
        <authorList>
            <person name="Wang Y."/>
        </authorList>
    </citation>
    <scope>NUCLEOTIDE SEQUENCE [LARGE SCALE GENOMIC DNA]</scope>
    <source>
        <strain evidence="2 3">S35</strain>
    </source>
</reference>
<dbReference type="AlphaFoldDB" id="A0ABD7YVE5"/>
<dbReference type="RefSeq" id="WP_225429299.1">
    <property type="nucleotide sequence ID" value="NZ_CABMGV010000001.1"/>
</dbReference>
<keyword evidence="1" id="KW-0812">Transmembrane</keyword>
<gene>
    <name evidence="2" type="ORF">O2U02_01240</name>
</gene>
<keyword evidence="1" id="KW-1133">Transmembrane helix</keyword>